<dbReference type="PROSITE" id="PS00297">
    <property type="entry name" value="HSP70_1"/>
    <property type="match status" value="2"/>
</dbReference>
<sequence length="1068" mass="118159">MQGKASEAPGIGIDLGTTYSCVAVWRNGRIEIIPNDQGNRTTPSAVAFLETERLIGEGAKNQVAMNPASTIFDAKRLIGRKFSDSKVQKDMKLWPFKVIQGVTDTPKIVVTYKGQDKEFLAEEISSMILGKMKEIAEAYLGKDVKNAVITVPAYFNDSQRQATKDAGLIAGLNIMRMINEPTAAAIAYGLDHKSAITGKINVLVFDLGGGTFDVSLSTIEEGGIFEVKAVDGDTHFGGEDFDNQMADHCTSLELDGLHEGIDFSIRITRAKFDELNMSLFDKCIKILEKCLTDAKMEKSWIDEIILVGGSTRIPKVQHMLREFFDGKELCKSVHPDEAIAYGAAIIAAKLSGTSDKSVQEVLLRDVTPLSLGIEIKGKLFDVVIPRNTQIPTKKYEDYVTSVDNQTCVETYVYQGERTKSTENHLLGMFLTTGIPPAPKGDIKFEDCFEIDADGILTVTSQILSAGITSKLTITNKKGRLPKEEIERMIKDAEKYKLEDQEYKKRVNAYNALEDCLYTIKKKIKECNVNNKDIRNNLKKMEHAIADVTRWLDDNQGASIDELQRKKIFLEFGKVSEAPGIGIDLGTTYSCVAVWRNGRIETIPNDQGNRTTPSAVAFLETDRLIGEGAKNQVAMNPASTIFDAKRLIGRRFSDSKVLEDIKLWPFKVIQGLDDTPKIVVTYKGQKKEFLAEEVSSMILGKTKEIAEAYLGKEVKNAVITIPAYFNDSQRQATKDAGTIAGLNIMRMINEPTAAAIAYGLDHKSAITGKINVLIFDLGGGTFDVSLSTIEEGGIFEVKAVDGDTHLGGEDFDNRMVDHCVREFERKWKEDLMVNKKAMGRLRSACEKGKRILSSATQTSIELDGLHAGIDFSIRFTRAKFEELNMNLIPKVQHMLQEFFDGKELCKSVHPDEAIACGAAIIAAKLTGTSDKNVQEVLLTDVTPLSLGLEINGDLLDVVIPRNTQIPTKKYKDYFTSADNQTCADFYVYQGERSKSTDNHLLGMFSTTGIPPAPKREIKLKACFDIDADGILTVTSQVLSTDITSKLTITNKKGRLPKEEIERMIKDAEK</sequence>
<dbReference type="InterPro" id="IPR013126">
    <property type="entry name" value="Hsp_70_fam"/>
</dbReference>
<evidence type="ECO:0000313" key="5">
    <source>
        <dbReference type="EMBL" id="GEU39690.1"/>
    </source>
</evidence>
<dbReference type="SUPFAM" id="SSF100920">
    <property type="entry name" value="Heat shock protein 70kD (HSP70), peptide-binding domain"/>
    <property type="match status" value="2"/>
</dbReference>
<gene>
    <name evidence="5" type="ORF">Tci_011668</name>
</gene>
<dbReference type="Gene3D" id="3.30.420.40">
    <property type="match status" value="4"/>
</dbReference>
<accession>A0A6L2JSE1</accession>
<dbReference type="Pfam" id="PF00012">
    <property type="entry name" value="HSP70"/>
    <property type="match status" value="3"/>
</dbReference>
<dbReference type="PANTHER" id="PTHR19375">
    <property type="entry name" value="HEAT SHOCK PROTEIN 70KDA"/>
    <property type="match status" value="1"/>
</dbReference>
<keyword evidence="5" id="KW-0346">Stress response</keyword>
<dbReference type="PRINTS" id="PR00301">
    <property type="entry name" value="HEATSHOCK70"/>
</dbReference>
<dbReference type="FunFam" id="3.90.640.10:FF:000002">
    <property type="entry name" value="Heat shock 70 kDa"/>
    <property type="match status" value="1"/>
</dbReference>
<dbReference type="FunFam" id="2.60.34.10:FF:000012">
    <property type="entry name" value="Heat shock 70 kDa protein"/>
    <property type="match status" value="1"/>
</dbReference>
<dbReference type="AlphaFoldDB" id="A0A6L2JSE1"/>
<keyword evidence="4" id="KW-0175">Coiled coil</keyword>
<dbReference type="InterPro" id="IPR029047">
    <property type="entry name" value="HSP70_peptide-bd_sf"/>
</dbReference>
<dbReference type="InterPro" id="IPR043129">
    <property type="entry name" value="ATPase_NBD"/>
</dbReference>
<feature type="coiled-coil region" evidence="4">
    <location>
        <begin position="485"/>
        <end position="543"/>
    </location>
</feature>
<dbReference type="EMBL" id="BKCJ010001206">
    <property type="protein sequence ID" value="GEU39690.1"/>
    <property type="molecule type" value="Genomic_DNA"/>
</dbReference>
<dbReference type="InterPro" id="IPR029048">
    <property type="entry name" value="HSP70_C_sf"/>
</dbReference>
<evidence type="ECO:0000256" key="4">
    <source>
        <dbReference type="SAM" id="Coils"/>
    </source>
</evidence>
<comment type="similarity">
    <text evidence="1">Belongs to the heat shock protein 70 family.</text>
</comment>
<evidence type="ECO:0000256" key="3">
    <source>
        <dbReference type="ARBA" id="ARBA00022840"/>
    </source>
</evidence>
<dbReference type="GO" id="GO:0140662">
    <property type="term" value="F:ATP-dependent protein folding chaperone"/>
    <property type="evidence" value="ECO:0007669"/>
    <property type="project" value="InterPro"/>
</dbReference>
<dbReference type="SUPFAM" id="SSF53067">
    <property type="entry name" value="Actin-like ATPase domain"/>
    <property type="match status" value="4"/>
</dbReference>
<keyword evidence="2" id="KW-0547">Nucleotide-binding</keyword>
<evidence type="ECO:0000256" key="1">
    <source>
        <dbReference type="ARBA" id="ARBA00007381"/>
    </source>
</evidence>
<protein>
    <submittedName>
        <fullName evidence="5">Heat shock cognate 70 kDa protein-like</fullName>
    </submittedName>
</protein>
<comment type="caution">
    <text evidence="5">The sequence shown here is derived from an EMBL/GenBank/DDBJ whole genome shotgun (WGS) entry which is preliminary data.</text>
</comment>
<dbReference type="Gene3D" id="2.60.34.10">
    <property type="entry name" value="Substrate Binding Domain Of DNAk, Chain A, domain 1"/>
    <property type="match status" value="2"/>
</dbReference>
<dbReference type="Gene3D" id="1.20.1270.10">
    <property type="match status" value="1"/>
</dbReference>
<organism evidence="5">
    <name type="scientific">Tanacetum cinerariifolium</name>
    <name type="common">Dalmatian daisy</name>
    <name type="synonym">Chrysanthemum cinerariifolium</name>
    <dbReference type="NCBI Taxonomy" id="118510"/>
    <lineage>
        <taxon>Eukaryota</taxon>
        <taxon>Viridiplantae</taxon>
        <taxon>Streptophyta</taxon>
        <taxon>Embryophyta</taxon>
        <taxon>Tracheophyta</taxon>
        <taxon>Spermatophyta</taxon>
        <taxon>Magnoliopsida</taxon>
        <taxon>eudicotyledons</taxon>
        <taxon>Gunneridae</taxon>
        <taxon>Pentapetalae</taxon>
        <taxon>asterids</taxon>
        <taxon>campanulids</taxon>
        <taxon>Asterales</taxon>
        <taxon>Asteraceae</taxon>
        <taxon>Asteroideae</taxon>
        <taxon>Anthemideae</taxon>
        <taxon>Anthemidinae</taxon>
        <taxon>Tanacetum</taxon>
    </lineage>
</organism>
<dbReference type="GO" id="GO:0005524">
    <property type="term" value="F:ATP binding"/>
    <property type="evidence" value="ECO:0007669"/>
    <property type="project" value="UniProtKB-KW"/>
</dbReference>
<dbReference type="SUPFAM" id="SSF100934">
    <property type="entry name" value="Heat shock protein 70kD (HSP70), C-terminal subdomain"/>
    <property type="match status" value="1"/>
</dbReference>
<dbReference type="InterPro" id="IPR018181">
    <property type="entry name" value="Heat_shock_70_CS"/>
</dbReference>
<proteinExistence type="inferred from homology"/>
<dbReference type="Gene3D" id="3.90.640.10">
    <property type="entry name" value="Actin, Chain A, domain 4"/>
    <property type="match status" value="2"/>
</dbReference>
<keyword evidence="3" id="KW-0067">ATP-binding</keyword>
<reference evidence="5" key="1">
    <citation type="journal article" date="2019" name="Sci. Rep.">
        <title>Draft genome of Tanacetum cinerariifolium, the natural source of mosquito coil.</title>
        <authorList>
            <person name="Yamashiro T."/>
            <person name="Shiraishi A."/>
            <person name="Satake H."/>
            <person name="Nakayama K."/>
        </authorList>
    </citation>
    <scope>NUCLEOTIDE SEQUENCE</scope>
</reference>
<name>A0A6L2JSE1_TANCI</name>
<dbReference type="FunFam" id="3.30.420.40:FF:000026">
    <property type="entry name" value="Heat shock protein 70"/>
    <property type="match status" value="2"/>
</dbReference>
<evidence type="ECO:0000256" key="2">
    <source>
        <dbReference type="ARBA" id="ARBA00022741"/>
    </source>
</evidence>